<feature type="transmembrane region" description="Helical" evidence="8">
    <location>
        <begin position="316"/>
        <end position="342"/>
    </location>
</feature>
<sequence length="347" mass="40071">MQMYYIEYMLMSMMYMLGMLLSVAYLTVAERKTMGYMQRRLGPNAMGYYGTLTAVADALKLLIKEMLLVHNGEIMYMISGPLITLFSVFLSWAIIPLYKGMTILDNEYSLILLLGTGSIGVTGTVIVGWMSNSKYTILASIRTTAQLISYELILTTIVFIIIFFTHSTNIELIIDYQYYMWYIIPLFPLMIIYFMASLAETARPPFDNIEAESELVSGHMTETSASPFVIFFLSEYSSIALMSVLTSTFFMGGYTPFININIPYIFFDISNSHFNLLYHFFDSLYFSSFTIIKANFFMFTFVWVRASFPRLKFDLLIHFCWYILLPLLFAMCLFIPCIIYTFNGINM</sequence>
<feature type="transmembrane region" description="Helical" evidence="8">
    <location>
        <begin position="110"/>
        <end position="131"/>
    </location>
</feature>
<feature type="transmembrane region" description="Helical" evidence="8">
    <location>
        <begin position="143"/>
        <end position="166"/>
    </location>
</feature>
<keyword evidence="7" id="KW-0830">Ubiquinone</keyword>
<dbReference type="PANTHER" id="PTHR11432">
    <property type="entry name" value="NADH DEHYDROGENASE SUBUNIT 1"/>
    <property type="match status" value="1"/>
</dbReference>
<dbReference type="GeneID" id="10042614"/>
<dbReference type="GO" id="GO:0005743">
    <property type="term" value="C:mitochondrial inner membrane"/>
    <property type="evidence" value="ECO:0007669"/>
    <property type="project" value="UniProtKB-SubCell"/>
</dbReference>
<keyword evidence="6" id="KW-0520">NAD</keyword>
<keyword evidence="10" id="KW-1185">Reference proteome</keyword>
<evidence type="ECO:0000256" key="8">
    <source>
        <dbReference type="SAM" id="Phobius"/>
    </source>
</evidence>
<evidence type="ECO:0000256" key="3">
    <source>
        <dbReference type="ARBA" id="ARBA00022692"/>
    </source>
</evidence>
<dbReference type="PANTHER" id="PTHR11432:SF3">
    <property type="entry name" value="NADH-UBIQUINONE OXIDOREDUCTASE CHAIN 1"/>
    <property type="match status" value="1"/>
</dbReference>
<dbReference type="InterPro" id="IPR018086">
    <property type="entry name" value="NADH_UbQ_OxRdtase_su1_CS"/>
</dbReference>
<keyword evidence="3 6" id="KW-0812">Transmembrane</keyword>
<dbReference type="Pfam" id="PF00146">
    <property type="entry name" value="NADHdh"/>
    <property type="match status" value="1"/>
</dbReference>
<evidence type="ECO:0000256" key="4">
    <source>
        <dbReference type="ARBA" id="ARBA00022989"/>
    </source>
</evidence>
<evidence type="ECO:0000256" key="6">
    <source>
        <dbReference type="RuleBase" id="RU000471"/>
    </source>
</evidence>
<protein>
    <recommendedName>
        <fullName evidence="7">NADH-ubiquinone oxidoreductase chain 1</fullName>
        <ecNumber evidence="7">7.1.1.2</ecNumber>
    </recommendedName>
</protein>
<dbReference type="RefSeq" id="YP_004072423.1">
    <property type="nucleotide sequence ID" value="NC_014805.1"/>
</dbReference>
<proteinExistence type="inferred from homology"/>
<dbReference type="PROSITE" id="PS00668">
    <property type="entry name" value="COMPLEX1_ND1_2"/>
    <property type="match status" value="1"/>
</dbReference>
<dbReference type="Proteomes" id="UP000008673">
    <property type="component" value="Mitochondrion"/>
</dbReference>
<evidence type="ECO:0000313" key="9">
    <source>
        <dbReference type="EMBL" id="ADT63570.1"/>
    </source>
</evidence>
<dbReference type="STRING" id="871575.E7E839"/>
<dbReference type="GO" id="GO:0009060">
    <property type="term" value="P:aerobic respiration"/>
    <property type="evidence" value="ECO:0007669"/>
    <property type="project" value="TreeGrafter"/>
</dbReference>
<accession>E7E839</accession>
<dbReference type="AlphaFoldDB" id="E7E839"/>
<reference evidence="9 10" key="2">
    <citation type="journal article" date="2011" name="FEMS Yeast Res.">
        <title>Complete sequence and analysis of the mitochondrial genome of the methylotrophic yeast Hansenula polymorpha DL-1.</title>
        <authorList>
            <person name="Eldarov M.A."/>
            <person name="Mardanov A.V."/>
            <person name="Beletsky A.V."/>
            <person name="Ravin N.V."/>
            <person name="Skryabin K.G."/>
        </authorList>
    </citation>
    <scope>NUCLEOTIDE SEQUENCE [LARGE SCALE GENOMIC DNA]</scope>
    <source>
        <strain evidence="10">ATCC 26012 / BCRC 20466 / JCM 22074 / NRRL Y-7560 / DL-1</strain>
    </source>
</reference>
<dbReference type="HAMAP" id="MF_01350">
    <property type="entry name" value="NDH1_NuoH"/>
    <property type="match status" value="1"/>
</dbReference>
<evidence type="ECO:0000256" key="5">
    <source>
        <dbReference type="ARBA" id="ARBA00023136"/>
    </source>
</evidence>
<gene>
    <name evidence="9" type="primary">nad1</name>
    <name evidence="9" type="ORF">HPOM_15</name>
</gene>
<name>E7E839_OGAPD</name>
<comment type="catalytic activity">
    <reaction evidence="7">
        <text>a ubiquinone + NADH + 5 H(+)(in) = a ubiquinol + NAD(+) + 4 H(+)(out)</text>
        <dbReference type="Rhea" id="RHEA:29091"/>
        <dbReference type="Rhea" id="RHEA-COMP:9565"/>
        <dbReference type="Rhea" id="RHEA-COMP:9566"/>
        <dbReference type="ChEBI" id="CHEBI:15378"/>
        <dbReference type="ChEBI" id="CHEBI:16389"/>
        <dbReference type="ChEBI" id="CHEBI:17976"/>
        <dbReference type="ChEBI" id="CHEBI:57540"/>
        <dbReference type="ChEBI" id="CHEBI:57945"/>
        <dbReference type="EC" id="7.1.1.2"/>
    </reaction>
</comment>
<evidence type="ECO:0000256" key="7">
    <source>
        <dbReference type="RuleBase" id="RU000473"/>
    </source>
</evidence>
<dbReference type="EMBL" id="HQ616673">
    <property type="protein sequence ID" value="ADT63570.1"/>
    <property type="molecule type" value="Genomic_DNA"/>
</dbReference>
<dbReference type="EC" id="7.1.1.2" evidence="7"/>
<evidence type="ECO:0000256" key="2">
    <source>
        <dbReference type="ARBA" id="ARBA00010535"/>
    </source>
</evidence>
<dbReference type="InterPro" id="IPR001694">
    <property type="entry name" value="NADH_UbQ_OxRdtase_su1/FPO"/>
</dbReference>
<feature type="transmembrane region" description="Helical" evidence="8">
    <location>
        <begin position="45"/>
        <end position="63"/>
    </location>
</feature>
<geneLocation type="mitochondrion" evidence="9"/>
<dbReference type="eggNOG" id="KOG4770">
    <property type="taxonomic scope" value="Eukaryota"/>
</dbReference>
<dbReference type="GO" id="GO:0008137">
    <property type="term" value="F:NADH dehydrogenase (ubiquinone) activity"/>
    <property type="evidence" value="ECO:0007669"/>
    <property type="project" value="UniProtKB-EC"/>
</dbReference>
<evidence type="ECO:0000313" key="10">
    <source>
        <dbReference type="Proteomes" id="UP000008673"/>
    </source>
</evidence>
<reference key="1">
    <citation type="submission" date="2010-11" db="EMBL/GenBank/DDBJ databases">
        <title>Complete sequence and analysis of the mitochondrial genome of the methilotrophic yeast Hansenula (Ogatea) Polymorpha.</title>
        <authorList>
            <person name="El'darov M.A."/>
            <person name="Mardanov A.V."/>
            <person name="Beletsky A.V."/>
            <person name="Ravin N.V."/>
            <person name="Skryabin K.G."/>
        </authorList>
    </citation>
    <scope>NUCLEOTIDE SEQUENCE</scope>
    <source>
        <strain>DL-1</strain>
    </source>
</reference>
<keyword evidence="7 9" id="KW-0496">Mitochondrion</keyword>
<evidence type="ECO:0000256" key="1">
    <source>
        <dbReference type="ARBA" id="ARBA00004141"/>
    </source>
</evidence>
<comment type="subcellular location">
    <subcellularLocation>
        <location evidence="1">Membrane</location>
        <topology evidence="1">Multi-pass membrane protein</topology>
    </subcellularLocation>
    <subcellularLocation>
        <location evidence="6">Mitochondrion inner membrane</location>
        <topology evidence="6">Multi-pass membrane protein</topology>
    </subcellularLocation>
</comment>
<feature type="transmembrane region" description="Helical" evidence="8">
    <location>
        <begin position="284"/>
        <end position="304"/>
    </location>
</feature>
<keyword evidence="5 8" id="KW-0472">Membrane</keyword>
<keyword evidence="4 8" id="KW-1133">Transmembrane helix</keyword>
<dbReference type="GO" id="GO:0003954">
    <property type="term" value="F:NADH dehydrogenase activity"/>
    <property type="evidence" value="ECO:0007669"/>
    <property type="project" value="TreeGrafter"/>
</dbReference>
<comment type="similarity">
    <text evidence="2 6">Belongs to the complex I subunit 1 family.</text>
</comment>
<feature type="transmembrane region" description="Helical" evidence="8">
    <location>
        <begin position="178"/>
        <end position="196"/>
    </location>
</feature>
<organism evidence="9 10">
    <name type="scientific">Ogataea parapolymorpha (strain ATCC 26012 / BCRC 20466 / JCM 22074 / NRRL Y-7560 / DL-1)</name>
    <name type="common">Yeast</name>
    <name type="synonym">Hansenula polymorpha</name>
    <dbReference type="NCBI Taxonomy" id="871575"/>
    <lineage>
        <taxon>Eukaryota</taxon>
        <taxon>Fungi</taxon>
        <taxon>Dikarya</taxon>
        <taxon>Ascomycota</taxon>
        <taxon>Saccharomycotina</taxon>
        <taxon>Pichiomycetes</taxon>
        <taxon>Pichiales</taxon>
        <taxon>Pichiaceae</taxon>
        <taxon>Ogataea</taxon>
    </lineage>
</organism>
<feature type="transmembrane region" description="Helical" evidence="8">
    <location>
        <begin position="75"/>
        <end position="98"/>
    </location>
</feature>